<dbReference type="SUPFAM" id="SSF53098">
    <property type="entry name" value="Ribonuclease H-like"/>
    <property type="match status" value="1"/>
</dbReference>
<evidence type="ECO:0000256" key="4">
    <source>
        <dbReference type="ARBA" id="ARBA00022839"/>
    </source>
</evidence>
<evidence type="ECO:0000313" key="8">
    <source>
        <dbReference type="EMBL" id="RJF78260.1"/>
    </source>
</evidence>
<dbReference type="GO" id="GO:0006260">
    <property type="term" value="P:DNA replication"/>
    <property type="evidence" value="ECO:0007669"/>
    <property type="project" value="InterPro"/>
</dbReference>
<keyword evidence="9" id="KW-1185">Reference proteome</keyword>
<accession>A0A418VPR6</accession>
<comment type="function">
    <text evidence="5">DNA polymerase III is a complex, multichain enzyme responsible for most of the replicative synthesis in bacteria. The epsilon subunit contain the editing function and is a proofreading 3'-5' exonuclease.</text>
</comment>
<dbReference type="InterPro" id="IPR013520">
    <property type="entry name" value="Ribonucl_H"/>
</dbReference>
<evidence type="ECO:0000256" key="6">
    <source>
        <dbReference type="ARBA" id="ARBA00049244"/>
    </source>
</evidence>
<protein>
    <recommendedName>
        <fullName evidence="1">DNA-directed DNA polymerase</fullName>
        <ecNumber evidence="1">2.7.7.7</ecNumber>
    </recommendedName>
</protein>
<keyword evidence="4" id="KW-0269">Exonuclease</keyword>
<dbReference type="Proteomes" id="UP000283458">
    <property type="component" value="Unassembled WGS sequence"/>
</dbReference>
<gene>
    <name evidence="8" type="ORF">D3877_24445</name>
</gene>
<evidence type="ECO:0000256" key="1">
    <source>
        <dbReference type="ARBA" id="ARBA00012417"/>
    </source>
</evidence>
<reference evidence="8 9" key="1">
    <citation type="submission" date="2018-09" db="EMBL/GenBank/DDBJ databases">
        <authorList>
            <person name="Zhu H."/>
        </authorList>
    </citation>
    <scope>NUCLEOTIDE SEQUENCE [LARGE SCALE GENOMIC DNA]</scope>
    <source>
        <strain evidence="8 9">K2W22B-5</strain>
    </source>
</reference>
<dbReference type="GO" id="GO:0003677">
    <property type="term" value="F:DNA binding"/>
    <property type="evidence" value="ECO:0007669"/>
    <property type="project" value="InterPro"/>
</dbReference>
<evidence type="ECO:0000256" key="2">
    <source>
        <dbReference type="ARBA" id="ARBA00022722"/>
    </source>
</evidence>
<dbReference type="PANTHER" id="PTHR30231:SF4">
    <property type="entry name" value="PROTEIN NEN2"/>
    <property type="match status" value="1"/>
</dbReference>
<dbReference type="GO" id="GO:0008408">
    <property type="term" value="F:3'-5' exonuclease activity"/>
    <property type="evidence" value="ECO:0007669"/>
    <property type="project" value="TreeGrafter"/>
</dbReference>
<comment type="caution">
    <text evidence="8">The sequence shown here is derived from an EMBL/GenBank/DDBJ whole genome shotgun (WGS) entry which is preliminary data.</text>
</comment>
<dbReference type="SMART" id="SM00479">
    <property type="entry name" value="EXOIII"/>
    <property type="match status" value="1"/>
</dbReference>
<dbReference type="NCBIfam" id="TIGR00573">
    <property type="entry name" value="dnaq"/>
    <property type="match status" value="1"/>
</dbReference>
<name>A0A418VPR6_9PROT</name>
<keyword evidence="2" id="KW-0540">Nuclease</keyword>
<keyword evidence="3" id="KW-0378">Hydrolase</keyword>
<evidence type="ECO:0000259" key="7">
    <source>
        <dbReference type="SMART" id="SM00479"/>
    </source>
</evidence>
<dbReference type="AlphaFoldDB" id="A0A418VPR6"/>
<dbReference type="InterPro" id="IPR036397">
    <property type="entry name" value="RNaseH_sf"/>
</dbReference>
<dbReference type="Pfam" id="PF00929">
    <property type="entry name" value="RNase_T"/>
    <property type="match status" value="1"/>
</dbReference>
<dbReference type="RefSeq" id="WP_119833401.1">
    <property type="nucleotide sequence ID" value="NZ_QYUL01000004.1"/>
</dbReference>
<dbReference type="EMBL" id="QYUL01000004">
    <property type="protein sequence ID" value="RJF78260.1"/>
    <property type="molecule type" value="Genomic_DNA"/>
</dbReference>
<dbReference type="OrthoDB" id="9803913at2"/>
<organism evidence="8 9">
    <name type="scientific">Azospirillum cavernae</name>
    <dbReference type="NCBI Taxonomy" id="2320860"/>
    <lineage>
        <taxon>Bacteria</taxon>
        <taxon>Pseudomonadati</taxon>
        <taxon>Pseudomonadota</taxon>
        <taxon>Alphaproteobacteria</taxon>
        <taxon>Rhodospirillales</taxon>
        <taxon>Azospirillaceae</taxon>
        <taxon>Azospirillum</taxon>
    </lineage>
</organism>
<evidence type="ECO:0000256" key="5">
    <source>
        <dbReference type="ARBA" id="ARBA00025483"/>
    </source>
</evidence>
<evidence type="ECO:0000256" key="3">
    <source>
        <dbReference type="ARBA" id="ARBA00022801"/>
    </source>
</evidence>
<evidence type="ECO:0000313" key="9">
    <source>
        <dbReference type="Proteomes" id="UP000283458"/>
    </source>
</evidence>
<proteinExistence type="predicted"/>
<dbReference type="Gene3D" id="3.30.420.10">
    <property type="entry name" value="Ribonuclease H-like superfamily/Ribonuclease H"/>
    <property type="match status" value="1"/>
</dbReference>
<comment type="catalytic activity">
    <reaction evidence="6">
        <text>DNA(n) + a 2'-deoxyribonucleoside 5'-triphosphate = DNA(n+1) + diphosphate</text>
        <dbReference type="Rhea" id="RHEA:22508"/>
        <dbReference type="Rhea" id="RHEA-COMP:17339"/>
        <dbReference type="Rhea" id="RHEA-COMP:17340"/>
        <dbReference type="ChEBI" id="CHEBI:33019"/>
        <dbReference type="ChEBI" id="CHEBI:61560"/>
        <dbReference type="ChEBI" id="CHEBI:173112"/>
        <dbReference type="EC" id="2.7.7.7"/>
    </reaction>
</comment>
<dbReference type="InterPro" id="IPR006054">
    <property type="entry name" value="DnaQ"/>
</dbReference>
<dbReference type="GO" id="GO:0003887">
    <property type="term" value="F:DNA-directed DNA polymerase activity"/>
    <property type="evidence" value="ECO:0007669"/>
    <property type="project" value="UniProtKB-EC"/>
</dbReference>
<dbReference type="PANTHER" id="PTHR30231">
    <property type="entry name" value="DNA POLYMERASE III SUBUNIT EPSILON"/>
    <property type="match status" value="1"/>
</dbReference>
<dbReference type="EC" id="2.7.7.7" evidence="1"/>
<feature type="domain" description="Exonuclease" evidence="7">
    <location>
        <begin position="11"/>
        <end position="203"/>
    </location>
</feature>
<sequence>MTAQPWDDRTRLVAIDIETTGRRTPRLEDIRKAPKGLRQPGVVIEIGCIEILRNGTEWTKGRTWETRVNPDAPIHPDSIKVHNIRPNDLKTAPRFPQIVETMLEFMGEDLLIAHAYENEMDFLNYEFARCGRIGWGEEFFTSRRFICTKEMSHIHFPGASGSLDALSDRLWLDRSDRFSHHGALLDADLTVDAFLKMAYGDIGPRDAVFE</sequence>
<dbReference type="InterPro" id="IPR012337">
    <property type="entry name" value="RNaseH-like_sf"/>
</dbReference>